<keyword evidence="6 14" id="KW-0349">Heme</keyword>
<evidence type="ECO:0008006" key="17">
    <source>
        <dbReference type="Google" id="ProtNLM"/>
    </source>
</evidence>
<dbReference type="AlphaFoldDB" id="A0A8K0G7X9"/>
<name>A0A8K0G7X9_IGNLU</name>
<feature type="binding site" description="axial binding residue" evidence="14">
    <location>
        <position position="89"/>
    </location>
    <ligand>
        <name>heme</name>
        <dbReference type="ChEBI" id="CHEBI:30413"/>
    </ligand>
    <ligandPart>
        <name>Fe</name>
        <dbReference type="ChEBI" id="CHEBI:18248"/>
    </ligandPart>
</feature>
<keyword evidence="11 14" id="KW-0408">Iron</keyword>
<evidence type="ECO:0000256" key="13">
    <source>
        <dbReference type="ARBA" id="ARBA00023136"/>
    </source>
</evidence>
<dbReference type="PANTHER" id="PTHR24292:SF54">
    <property type="entry name" value="CYP9F3-RELATED"/>
    <property type="match status" value="1"/>
</dbReference>
<comment type="subcellular location">
    <subcellularLocation>
        <location evidence="4">Endoplasmic reticulum membrane</location>
        <topology evidence="4">Peripheral membrane protein</topology>
    </subcellularLocation>
    <subcellularLocation>
        <location evidence="3">Microsome membrane</location>
        <topology evidence="3">Peripheral membrane protein</topology>
    </subcellularLocation>
</comment>
<organism evidence="15 16">
    <name type="scientific">Ignelater luminosus</name>
    <name type="common">Cucubano</name>
    <name type="synonym">Pyrophorus luminosus</name>
    <dbReference type="NCBI Taxonomy" id="2038154"/>
    <lineage>
        <taxon>Eukaryota</taxon>
        <taxon>Metazoa</taxon>
        <taxon>Ecdysozoa</taxon>
        <taxon>Arthropoda</taxon>
        <taxon>Hexapoda</taxon>
        <taxon>Insecta</taxon>
        <taxon>Pterygota</taxon>
        <taxon>Neoptera</taxon>
        <taxon>Endopterygota</taxon>
        <taxon>Coleoptera</taxon>
        <taxon>Polyphaga</taxon>
        <taxon>Elateriformia</taxon>
        <taxon>Elateroidea</taxon>
        <taxon>Elateridae</taxon>
        <taxon>Agrypninae</taxon>
        <taxon>Pyrophorini</taxon>
        <taxon>Ignelater</taxon>
    </lineage>
</organism>
<dbReference type="GO" id="GO:0016705">
    <property type="term" value="F:oxidoreductase activity, acting on paired donors, with incorporation or reduction of molecular oxygen"/>
    <property type="evidence" value="ECO:0007669"/>
    <property type="project" value="InterPro"/>
</dbReference>
<dbReference type="Pfam" id="PF00067">
    <property type="entry name" value="p450"/>
    <property type="match status" value="1"/>
</dbReference>
<evidence type="ECO:0000256" key="9">
    <source>
        <dbReference type="ARBA" id="ARBA00022848"/>
    </source>
</evidence>
<sequence length="90" mass="10366">SLRRNPIILFISRICTEEYRFPPPRGPGTGKEVIIEKGTQIFIPVYGIHRDPQYYPDPERFDPDRFTEEGKATRPKNAFLGFGDGPRICL</sequence>
<keyword evidence="12" id="KW-0503">Monooxygenase</keyword>
<evidence type="ECO:0000256" key="6">
    <source>
        <dbReference type="ARBA" id="ARBA00022617"/>
    </source>
</evidence>
<comment type="similarity">
    <text evidence="5">Belongs to the cytochrome P450 family.</text>
</comment>
<reference evidence="15" key="1">
    <citation type="submission" date="2019-08" db="EMBL/GenBank/DDBJ databases">
        <title>The genome of the North American firefly Photinus pyralis.</title>
        <authorList>
            <consortium name="Photinus pyralis genome working group"/>
            <person name="Fallon T.R."/>
            <person name="Sander Lower S.E."/>
            <person name="Weng J.-K."/>
        </authorList>
    </citation>
    <scope>NUCLEOTIDE SEQUENCE</scope>
    <source>
        <strain evidence="15">TRF0915ILg1</strain>
        <tissue evidence="15">Whole body</tissue>
    </source>
</reference>
<evidence type="ECO:0000256" key="4">
    <source>
        <dbReference type="ARBA" id="ARBA00004406"/>
    </source>
</evidence>
<evidence type="ECO:0000313" key="16">
    <source>
        <dbReference type="Proteomes" id="UP000801492"/>
    </source>
</evidence>
<comment type="caution">
    <text evidence="15">The sequence shown here is derived from an EMBL/GenBank/DDBJ whole genome shotgun (WGS) entry which is preliminary data.</text>
</comment>
<evidence type="ECO:0000256" key="11">
    <source>
        <dbReference type="ARBA" id="ARBA00023004"/>
    </source>
</evidence>
<evidence type="ECO:0000256" key="8">
    <source>
        <dbReference type="ARBA" id="ARBA00022824"/>
    </source>
</evidence>
<keyword evidence="8" id="KW-0256">Endoplasmic reticulum</keyword>
<dbReference type="InterPro" id="IPR002403">
    <property type="entry name" value="Cyt_P450_E_grp-IV"/>
</dbReference>
<dbReference type="EMBL" id="VTPC01070545">
    <property type="protein sequence ID" value="KAF2889126.1"/>
    <property type="molecule type" value="Genomic_DNA"/>
</dbReference>
<evidence type="ECO:0000313" key="15">
    <source>
        <dbReference type="EMBL" id="KAF2889126.1"/>
    </source>
</evidence>
<feature type="non-terminal residue" evidence="15">
    <location>
        <position position="1"/>
    </location>
</feature>
<dbReference type="PANTHER" id="PTHR24292">
    <property type="entry name" value="CYTOCHROME P450"/>
    <property type="match status" value="1"/>
</dbReference>
<protein>
    <recommendedName>
        <fullName evidence="17">Cytochrome P450</fullName>
    </recommendedName>
</protein>
<dbReference type="PRINTS" id="PR00465">
    <property type="entry name" value="EP450IV"/>
</dbReference>
<gene>
    <name evidence="15" type="ORF">ILUMI_17047</name>
</gene>
<evidence type="ECO:0000256" key="5">
    <source>
        <dbReference type="ARBA" id="ARBA00010617"/>
    </source>
</evidence>
<comment type="cofactor">
    <cofactor evidence="1 14">
        <name>heme</name>
        <dbReference type="ChEBI" id="CHEBI:30413"/>
    </cofactor>
</comment>
<keyword evidence="9" id="KW-0492">Microsome</keyword>
<evidence type="ECO:0000256" key="2">
    <source>
        <dbReference type="ARBA" id="ARBA00003690"/>
    </source>
</evidence>
<evidence type="ECO:0000256" key="10">
    <source>
        <dbReference type="ARBA" id="ARBA00023002"/>
    </source>
</evidence>
<evidence type="ECO:0000256" key="1">
    <source>
        <dbReference type="ARBA" id="ARBA00001971"/>
    </source>
</evidence>
<evidence type="ECO:0000256" key="12">
    <source>
        <dbReference type="ARBA" id="ARBA00023033"/>
    </source>
</evidence>
<evidence type="ECO:0000256" key="14">
    <source>
        <dbReference type="PIRSR" id="PIRSR602403-1"/>
    </source>
</evidence>
<accession>A0A8K0G7X9</accession>
<dbReference type="GO" id="GO:0005789">
    <property type="term" value="C:endoplasmic reticulum membrane"/>
    <property type="evidence" value="ECO:0007669"/>
    <property type="project" value="UniProtKB-SubCell"/>
</dbReference>
<dbReference type="GO" id="GO:0004497">
    <property type="term" value="F:monooxygenase activity"/>
    <property type="evidence" value="ECO:0007669"/>
    <property type="project" value="UniProtKB-KW"/>
</dbReference>
<keyword evidence="10" id="KW-0560">Oxidoreductase</keyword>
<dbReference type="InterPro" id="IPR001128">
    <property type="entry name" value="Cyt_P450"/>
</dbReference>
<dbReference type="GO" id="GO:0005506">
    <property type="term" value="F:iron ion binding"/>
    <property type="evidence" value="ECO:0007669"/>
    <property type="project" value="InterPro"/>
</dbReference>
<dbReference type="InterPro" id="IPR036396">
    <property type="entry name" value="Cyt_P450_sf"/>
</dbReference>
<dbReference type="InterPro" id="IPR050476">
    <property type="entry name" value="Insect_CytP450_Detox"/>
</dbReference>
<proteinExistence type="inferred from homology"/>
<evidence type="ECO:0000256" key="3">
    <source>
        <dbReference type="ARBA" id="ARBA00004174"/>
    </source>
</evidence>
<keyword evidence="7 14" id="KW-0479">Metal-binding</keyword>
<comment type="function">
    <text evidence="2">May be involved in the metabolism of insect hormones and in the breakdown of synthetic insecticides.</text>
</comment>
<dbReference type="Proteomes" id="UP000801492">
    <property type="component" value="Unassembled WGS sequence"/>
</dbReference>
<dbReference type="Gene3D" id="1.10.630.10">
    <property type="entry name" value="Cytochrome P450"/>
    <property type="match status" value="1"/>
</dbReference>
<feature type="non-terminal residue" evidence="15">
    <location>
        <position position="90"/>
    </location>
</feature>
<dbReference type="GO" id="GO:0020037">
    <property type="term" value="F:heme binding"/>
    <property type="evidence" value="ECO:0007669"/>
    <property type="project" value="InterPro"/>
</dbReference>
<keyword evidence="16" id="KW-1185">Reference proteome</keyword>
<dbReference type="OrthoDB" id="2789670at2759"/>
<evidence type="ECO:0000256" key="7">
    <source>
        <dbReference type="ARBA" id="ARBA00022723"/>
    </source>
</evidence>
<keyword evidence="13" id="KW-0472">Membrane</keyword>
<dbReference type="SUPFAM" id="SSF48264">
    <property type="entry name" value="Cytochrome P450"/>
    <property type="match status" value="1"/>
</dbReference>